<dbReference type="Proteomes" id="UP000507470">
    <property type="component" value="Unassembled WGS sequence"/>
</dbReference>
<dbReference type="AlphaFoldDB" id="A0A6J8BCV0"/>
<feature type="disulfide bond" evidence="3">
    <location>
        <begin position="127"/>
        <end position="169"/>
    </location>
</feature>
<evidence type="ECO:0000256" key="2">
    <source>
        <dbReference type="ARBA" id="ARBA00022525"/>
    </source>
</evidence>
<proteinExistence type="predicted"/>
<feature type="disulfide bond" evidence="3">
    <location>
        <begin position="144"/>
        <end position="160"/>
    </location>
</feature>
<dbReference type="SUPFAM" id="SSF50242">
    <property type="entry name" value="TIMP-like"/>
    <property type="match status" value="1"/>
</dbReference>
<dbReference type="InterPro" id="IPR027465">
    <property type="entry name" value="TIMP_C"/>
</dbReference>
<keyword evidence="5" id="KW-1185">Reference proteome</keyword>
<dbReference type="Gene3D" id="2.40.50.120">
    <property type="match status" value="1"/>
</dbReference>
<evidence type="ECO:0000256" key="3">
    <source>
        <dbReference type="PIRSR" id="PIRSR601820-3"/>
    </source>
</evidence>
<dbReference type="OrthoDB" id="6041373at2759"/>
<name>A0A6J8BCV0_MYTCO</name>
<evidence type="ECO:0000313" key="5">
    <source>
        <dbReference type="Proteomes" id="UP000507470"/>
    </source>
</evidence>
<dbReference type="Pfam" id="PF00965">
    <property type="entry name" value="TIMP"/>
    <property type="match status" value="1"/>
</dbReference>
<organism evidence="4 5">
    <name type="scientific">Mytilus coruscus</name>
    <name type="common">Sea mussel</name>
    <dbReference type="NCBI Taxonomy" id="42192"/>
    <lineage>
        <taxon>Eukaryota</taxon>
        <taxon>Metazoa</taxon>
        <taxon>Spiralia</taxon>
        <taxon>Lophotrochozoa</taxon>
        <taxon>Mollusca</taxon>
        <taxon>Bivalvia</taxon>
        <taxon>Autobranchia</taxon>
        <taxon>Pteriomorphia</taxon>
        <taxon>Mytilida</taxon>
        <taxon>Mytiloidea</taxon>
        <taxon>Mytilidae</taxon>
        <taxon>Mytilinae</taxon>
        <taxon>Mytilus</taxon>
    </lineage>
</organism>
<feature type="disulfide bond" evidence="3">
    <location>
        <begin position="132"/>
        <end position="137"/>
    </location>
</feature>
<dbReference type="GO" id="GO:0005576">
    <property type="term" value="C:extracellular region"/>
    <property type="evidence" value="ECO:0007669"/>
    <property type="project" value="UniProtKB-SubCell"/>
</dbReference>
<reference evidence="4 5" key="1">
    <citation type="submission" date="2020-06" db="EMBL/GenBank/DDBJ databases">
        <authorList>
            <person name="Li R."/>
            <person name="Bekaert M."/>
        </authorList>
    </citation>
    <scope>NUCLEOTIDE SEQUENCE [LARGE SCALE GENOMIC DNA]</scope>
    <source>
        <strain evidence="5">wild</strain>
    </source>
</reference>
<dbReference type="EMBL" id="CACVKT020002766">
    <property type="protein sequence ID" value="CAC5379957.1"/>
    <property type="molecule type" value="Genomic_DNA"/>
</dbReference>
<comment type="subcellular location">
    <subcellularLocation>
        <location evidence="1">Secreted</location>
    </subcellularLocation>
</comment>
<gene>
    <name evidence="4" type="ORF">MCOR_15958</name>
</gene>
<keyword evidence="2" id="KW-0964">Secreted</keyword>
<dbReference type="InterPro" id="IPR008993">
    <property type="entry name" value="TIMP-like_OB-fold"/>
</dbReference>
<protein>
    <submittedName>
        <fullName evidence="4">Uncharacterized protein</fullName>
    </submittedName>
</protein>
<keyword evidence="3" id="KW-1015">Disulfide bond</keyword>
<accession>A0A6J8BCV0</accession>
<dbReference type="InterPro" id="IPR001820">
    <property type="entry name" value="TIMP"/>
</dbReference>
<dbReference type="Gene3D" id="3.90.370.10">
    <property type="entry name" value="Tissue inhibitor of metalloproteinase-1. Chain B, domain 1"/>
    <property type="match status" value="1"/>
</dbReference>
<dbReference type="GO" id="GO:0008191">
    <property type="term" value="F:metalloendopeptidase inhibitor activity"/>
    <property type="evidence" value="ECO:0007669"/>
    <property type="project" value="InterPro"/>
</dbReference>
<evidence type="ECO:0000313" key="4">
    <source>
        <dbReference type="EMBL" id="CAC5379957.1"/>
    </source>
</evidence>
<sequence>MLYDIEEMLYDIEEMLYDIGEMLYDIGEMLYDIGEMLYDIEEILYDIEEIYMTLRKIQRNHKQEKANRNDTDINPAMQRTLYHTNAMSDVINTELWIDGCSWVQEFKSLTKQNLIGLSKKYKQNCNCQIKHCTGRNCRHHQENCEFRHEIWGCYRDYGICDQKKLSGSCHWKQNKDFYSCIKQSNRKD</sequence>
<evidence type="ECO:0000256" key="1">
    <source>
        <dbReference type="ARBA" id="ARBA00004613"/>
    </source>
</evidence>